<dbReference type="GO" id="GO:0036396">
    <property type="term" value="C:RNA N6-methyladenosine methyltransferase complex"/>
    <property type="evidence" value="ECO:0007669"/>
    <property type="project" value="TreeGrafter"/>
</dbReference>
<comment type="caution">
    <text evidence="8">The sequence shown here is derived from an EMBL/GenBank/DDBJ whole genome shotgun (WGS) entry which is preliminary data.</text>
</comment>
<feature type="region of interest" description="Disordered" evidence="6">
    <location>
        <begin position="217"/>
        <end position="399"/>
    </location>
</feature>
<reference evidence="8 9" key="1">
    <citation type="journal article" date="2019" name="PLoS Biol.">
        <title>Sex chromosomes control vertical transmission of feminizing Wolbachia symbionts in an isopod.</title>
        <authorList>
            <person name="Becking T."/>
            <person name="Chebbi M.A."/>
            <person name="Giraud I."/>
            <person name="Moumen B."/>
            <person name="Laverre T."/>
            <person name="Caubet Y."/>
            <person name="Peccoud J."/>
            <person name="Gilbert C."/>
            <person name="Cordaux R."/>
        </authorList>
    </citation>
    <scope>NUCLEOTIDE SEQUENCE [LARGE SCALE GENOMIC DNA]</scope>
    <source>
        <strain evidence="8">ANa2</strain>
        <tissue evidence="8">Whole body excluding digestive tract and cuticle</tissue>
    </source>
</reference>
<feature type="compositionally biased region" description="Low complexity" evidence="6">
    <location>
        <begin position="1843"/>
        <end position="1852"/>
    </location>
</feature>
<dbReference type="InterPro" id="IPR026736">
    <property type="entry name" value="Virilizer"/>
</dbReference>
<name>A0A5N5SK12_9CRUS</name>
<evidence type="ECO:0000256" key="3">
    <source>
        <dbReference type="ARBA" id="ARBA00022664"/>
    </source>
</evidence>
<evidence type="ECO:0000256" key="6">
    <source>
        <dbReference type="SAM" id="MobiDB-lite"/>
    </source>
</evidence>
<evidence type="ECO:0000259" key="7">
    <source>
        <dbReference type="Pfam" id="PF15912"/>
    </source>
</evidence>
<sequence length="1993" mass="225000">MGSSVGDKIAASSNLLFFDTFSHETSDVMLSMLLHICLSIQKFLYSFVTLLLVTSYSQLQIYSQVIQLDLVQFPKAVQVSEVRVIPLGARVKADFPGGVRLGATNPSQFEIEFFVNDLSKRGAATFENIGSLQYTQHGNIQLEFDKKPPTDGLLLRGSYNTVTLAVYGNITKVQRDPSPPKPQPRPEIVPQPPPEKVNTNERIRDWLEDTKRKQHAYEINPSEEDPPEWDPKPPSPIEFEDGGKEWRESNRENTREFEREKEKRESREKTRSREKSWDRDRSERGSSRRESSKRDGSRDKEKEREKVIEREKEKQGEKETKIMRRSRDFEDNLSGFDISSSSKRKRSLDEWDDHRSDRSEERSAKRPRTPLESPVPPPPSESPASELGGGGGRIQVLPPPILSDEMEAISDNEDIPDLPAEDEAPEFGEEHVEEEDQLVVVAAPIEETPEEADVCEYEEIMSDEDDLPEYQYVEDYLIDEWEDWIKPFSPQDVVELPELLVISQPMKTPYELEVALASSCKSKELLEDKYALGNKLGVLVNETPLPTLVINKTLDADVSQDVPEETGEIWVQAVEHVCQLLPKALVYISNQKVFKIRHMKAGIRLCNLLLQCSSDISLSLLERGVLGKLFVLNEQQHLALSIRLTIFRRVASSAILRKVHLLEMCEKFRSDVFDLIGFGSITDGAKCGPPEVEKLEKKSPSFSENGNANTDEDAMPNDNEDDDKIRDSPLWNFNLPASLLHSMLSCLKEVTRLFIYANQLLVQPIRWLPGSKQFQLPKHSENPYLVIYNIFKRSRFLEAISVLLVTPSTSQKPSLLEYIKSFLNSLLCSEHGIRFLACDTKSSLIIIKALLQFGEESRISGCEGESLFHLGVQMSTKLHVVHQLDCIAALGGPLKSIKRVKLENGGISHDVDNSLDYSQAAVHFNCLESLLMSPVGKESIISVIGSPYFMKILLPYLIIDIEEETPENHPTKAACFGYAVDLLTIAIKFQNDAQILKQHAEYLCNVIASFDKATTKSEDCIKLCEILPWLAVGKNSDVFTYDKLSILSNTVQDNLEKLEKFPGELFSTLRILCYLTIPQTPVGEFNSEDHNNELIEELKYKYAATQLFSFDLHTHLINLLSKLFNMYQQPFLHSSNFVGSEGGLVVMLIKPSLALLETILGFIIKARNADFKDLTAIVPLVQTYILLQAFPTSSPYHSTSQKLKQKVINILLGYTQVKYTTEGEEVLTKSLWTHMMTEIFKYLMNAPHTMVSVITLITELLPLPLPIQTQVPLTQEETEYAVRLRKLWSAHLYSLASTLQELIHRLGLATHPLLTHSLRRMCVALSDLSAPMALLVAKATLDLLLQTHRLDQRTSIKEEMKSGKDDLIKPSSTPPRAYASQQTTRALNMLASLVSHAPTKAAVLHLLRGGAPTLTHTSSKTDEKYSSLVGTWCGILNLPSRASDQNQAHLGAQECLVMIFHYLLDYENAMQVNQEEIKQEENDVGFEYSLTGVPHKDVLVPLIEALIDSIRSSQVPFTLIRNSIRVLLHLLEHNYGFYYVKSVLDKKKGSLFSTLRNLSLNFNKESADCLALLKDVLYLCQLLIYPDESRNQVLSVVELSVYLGWRNNDGGESYSTRTVVASNAEKRDGDLNTKVKKDEDDKDTKEQPQEEKKEEETTVEKTHPLKVLEHLVISEGKDEEETEHLYDEISQLISLLEKEGSQGLVDNCDIEEPSPVGLESLQVLFASRVVWTFPSAEDDLHSLWFTPPSFEDIEEKDAVSVNLLEICRKYVGDFDLLGTLRKVVKGQASHSISPQKITKAVPKYKPSATAIRPDRRGRPYVAPLRGRSFGRGINIRSDPFRSRPPNTSRPPSLHVDDFVALESTGHQPTGPTGYNKISFGRGKMMLDSMRARGRVRGDNRGRFFHRPLFRGDGRVLGRGIGIRRPGWVFRGDGSPRGNFRGSPLNSIPPRFIRGRPFVRVPGLPGGPKERFAQKFIERGRREVAGGRHLRGFR</sequence>
<protein>
    <submittedName>
        <fullName evidence="8">Protein virilizer-like protein</fullName>
    </submittedName>
</protein>
<dbReference type="GO" id="GO:0005634">
    <property type="term" value="C:nucleus"/>
    <property type="evidence" value="ECO:0007669"/>
    <property type="project" value="UniProtKB-SubCell"/>
</dbReference>
<dbReference type="EMBL" id="SEYY01024086">
    <property type="protein sequence ID" value="KAB7494404.1"/>
    <property type="molecule type" value="Genomic_DNA"/>
</dbReference>
<feature type="region of interest" description="Disordered" evidence="6">
    <location>
        <begin position="170"/>
        <end position="201"/>
    </location>
</feature>
<dbReference type="InterPro" id="IPR031801">
    <property type="entry name" value="VIR_N"/>
</dbReference>
<feature type="compositionally biased region" description="Acidic residues" evidence="6">
    <location>
        <begin position="710"/>
        <end position="721"/>
    </location>
</feature>
<feature type="region of interest" description="Disordered" evidence="6">
    <location>
        <begin position="1833"/>
        <end position="1853"/>
    </location>
</feature>
<organism evidence="8 9">
    <name type="scientific">Armadillidium nasatum</name>
    <dbReference type="NCBI Taxonomy" id="96803"/>
    <lineage>
        <taxon>Eukaryota</taxon>
        <taxon>Metazoa</taxon>
        <taxon>Ecdysozoa</taxon>
        <taxon>Arthropoda</taxon>
        <taxon>Crustacea</taxon>
        <taxon>Multicrustacea</taxon>
        <taxon>Malacostraca</taxon>
        <taxon>Eumalacostraca</taxon>
        <taxon>Peracarida</taxon>
        <taxon>Isopoda</taxon>
        <taxon>Oniscidea</taxon>
        <taxon>Crinocheta</taxon>
        <taxon>Armadillidiidae</taxon>
        <taxon>Armadillidium</taxon>
    </lineage>
</organism>
<gene>
    <name evidence="8" type="ORF">Anas_01707</name>
</gene>
<dbReference type="Proteomes" id="UP000326759">
    <property type="component" value="Unassembled WGS sequence"/>
</dbReference>
<feature type="compositionally biased region" description="Basic and acidic residues" evidence="6">
    <location>
        <begin position="241"/>
        <end position="330"/>
    </location>
</feature>
<feature type="region of interest" description="Disordered" evidence="6">
    <location>
        <begin position="1621"/>
        <end position="1660"/>
    </location>
</feature>
<dbReference type="PANTHER" id="PTHR23185">
    <property type="entry name" value="PROTEIN VIRILIZER HOMOLOG"/>
    <property type="match status" value="1"/>
</dbReference>
<evidence type="ECO:0000313" key="9">
    <source>
        <dbReference type="Proteomes" id="UP000326759"/>
    </source>
</evidence>
<comment type="similarity">
    <text evidence="2">Belongs to the vir family.</text>
</comment>
<dbReference type="GO" id="GO:0006397">
    <property type="term" value="P:mRNA processing"/>
    <property type="evidence" value="ECO:0007669"/>
    <property type="project" value="UniProtKB-KW"/>
</dbReference>
<feature type="compositionally biased region" description="Pro residues" evidence="6">
    <location>
        <begin position="177"/>
        <end position="195"/>
    </location>
</feature>
<evidence type="ECO:0000256" key="2">
    <source>
        <dbReference type="ARBA" id="ARBA00008371"/>
    </source>
</evidence>
<dbReference type="GO" id="GO:0003723">
    <property type="term" value="F:RNA binding"/>
    <property type="evidence" value="ECO:0007669"/>
    <property type="project" value="TreeGrafter"/>
</dbReference>
<dbReference type="GO" id="GO:0008380">
    <property type="term" value="P:RNA splicing"/>
    <property type="evidence" value="ECO:0007669"/>
    <property type="project" value="UniProtKB-KW"/>
</dbReference>
<keyword evidence="9" id="KW-1185">Reference proteome</keyword>
<proteinExistence type="inferred from homology"/>
<evidence type="ECO:0000313" key="8">
    <source>
        <dbReference type="EMBL" id="KAB7494404.1"/>
    </source>
</evidence>
<evidence type="ECO:0000256" key="5">
    <source>
        <dbReference type="ARBA" id="ARBA00023242"/>
    </source>
</evidence>
<evidence type="ECO:0000256" key="4">
    <source>
        <dbReference type="ARBA" id="ARBA00023187"/>
    </source>
</evidence>
<feature type="domain" description="Virilizer N-terminal" evidence="7">
    <location>
        <begin position="65"/>
        <end position="315"/>
    </location>
</feature>
<keyword evidence="4" id="KW-0508">mRNA splicing</keyword>
<feature type="compositionally biased region" description="Polar residues" evidence="6">
    <location>
        <begin position="700"/>
        <end position="709"/>
    </location>
</feature>
<feature type="compositionally biased region" description="Basic and acidic residues" evidence="6">
    <location>
        <begin position="347"/>
        <end position="364"/>
    </location>
</feature>
<accession>A0A5N5SK12</accession>
<dbReference type="OrthoDB" id="2011702at2759"/>
<keyword evidence="5" id="KW-0539">Nucleus</keyword>
<feature type="region of interest" description="Disordered" evidence="6">
    <location>
        <begin position="689"/>
        <end position="721"/>
    </location>
</feature>
<dbReference type="Pfam" id="PF15912">
    <property type="entry name" value="VIR_N"/>
    <property type="match status" value="1"/>
</dbReference>
<comment type="subcellular location">
    <subcellularLocation>
        <location evidence="1">Nucleus</location>
    </subcellularLocation>
</comment>
<keyword evidence="3" id="KW-0507">mRNA processing</keyword>
<dbReference type="PANTHER" id="PTHR23185:SF0">
    <property type="entry name" value="PROTEIN VIRILIZER HOMOLOG"/>
    <property type="match status" value="1"/>
</dbReference>
<feature type="compositionally biased region" description="Basic and acidic residues" evidence="6">
    <location>
        <begin position="1624"/>
        <end position="1660"/>
    </location>
</feature>
<evidence type="ECO:0000256" key="1">
    <source>
        <dbReference type="ARBA" id="ARBA00004123"/>
    </source>
</evidence>